<dbReference type="AlphaFoldDB" id="A0A428N5C0"/>
<evidence type="ECO:0000256" key="1">
    <source>
        <dbReference type="SAM" id="Phobius"/>
    </source>
</evidence>
<dbReference type="Pfam" id="PF24124">
    <property type="entry name" value="YphA"/>
    <property type="match status" value="1"/>
</dbReference>
<dbReference type="RefSeq" id="WP_125555885.1">
    <property type="nucleotide sequence ID" value="NZ_RBVX01000008.1"/>
</dbReference>
<protein>
    <submittedName>
        <fullName evidence="2">Uncharacterized protein</fullName>
    </submittedName>
</protein>
<dbReference type="Proteomes" id="UP000275076">
    <property type="component" value="Unassembled WGS sequence"/>
</dbReference>
<comment type="caution">
    <text evidence="2">The sequence shown here is derived from an EMBL/GenBank/DDBJ whole genome shotgun (WGS) entry which is preliminary data.</text>
</comment>
<keyword evidence="1" id="KW-0812">Transmembrane</keyword>
<organism evidence="2 3">
    <name type="scientific">Salibacterium salarium</name>
    <dbReference type="NCBI Taxonomy" id="284579"/>
    <lineage>
        <taxon>Bacteria</taxon>
        <taxon>Bacillati</taxon>
        <taxon>Bacillota</taxon>
        <taxon>Bacilli</taxon>
        <taxon>Bacillales</taxon>
        <taxon>Bacillaceae</taxon>
    </lineage>
</organism>
<reference evidence="2 3" key="1">
    <citation type="submission" date="2018-10" db="EMBL/GenBank/DDBJ databases">
        <title>Draft genome sequence of Bacillus salarius IM0101, isolated from a hypersaline soil in Inner Mongolia, China.</title>
        <authorList>
            <person name="Yamprayoonswat W."/>
            <person name="Boonvisut S."/>
            <person name="Jumpathong W."/>
            <person name="Sittihan S."/>
            <person name="Ruangsuj P."/>
            <person name="Wanthongcharoen S."/>
            <person name="Thongpramul N."/>
            <person name="Pimmason S."/>
            <person name="Yu B."/>
            <person name="Yasawong M."/>
        </authorList>
    </citation>
    <scope>NUCLEOTIDE SEQUENCE [LARGE SCALE GENOMIC DNA]</scope>
    <source>
        <strain evidence="2 3">IM0101</strain>
    </source>
</reference>
<feature type="transmembrane region" description="Helical" evidence="1">
    <location>
        <begin position="29"/>
        <end position="45"/>
    </location>
</feature>
<keyword evidence="1" id="KW-1133">Transmembrane helix</keyword>
<dbReference type="EMBL" id="RBVX01000008">
    <property type="protein sequence ID" value="RSL33479.1"/>
    <property type="molecule type" value="Genomic_DNA"/>
</dbReference>
<evidence type="ECO:0000313" key="2">
    <source>
        <dbReference type="EMBL" id="RSL33479.1"/>
    </source>
</evidence>
<feature type="transmembrane region" description="Helical" evidence="1">
    <location>
        <begin position="130"/>
        <end position="149"/>
    </location>
</feature>
<feature type="transmembrane region" description="Helical" evidence="1">
    <location>
        <begin position="6"/>
        <end position="22"/>
    </location>
</feature>
<evidence type="ECO:0000313" key="3">
    <source>
        <dbReference type="Proteomes" id="UP000275076"/>
    </source>
</evidence>
<proteinExistence type="predicted"/>
<feature type="transmembrane region" description="Helical" evidence="1">
    <location>
        <begin position="51"/>
        <end position="69"/>
    </location>
</feature>
<dbReference type="InterPro" id="IPR014617">
    <property type="entry name" value="YphA_Bacsu"/>
</dbReference>
<feature type="transmembrane region" description="Helical" evidence="1">
    <location>
        <begin position="76"/>
        <end position="95"/>
    </location>
</feature>
<sequence length="199" mass="23280">MSGIIYLILLWYLWLFQTFVAAKNQFRFLTAFFILWLIIIYPVEWSVGSFVMKPSFLLICCCGFLLLAAGNGRKKWRSVILSGAFAFLFASLRMAEWYEPILFLFGHTLTYVCSFFFLIFLFSNKFTERLSIVIVSTCAGEILYQIQLYPLTSTLYLGQPFVLDYVVIMIALFYGWNIIKTFVEYMQRLTPSRNINLPQ</sequence>
<dbReference type="OrthoDB" id="2965169at2"/>
<accession>A0A428N5C0</accession>
<keyword evidence="1" id="KW-0472">Membrane</keyword>
<keyword evidence="3" id="KW-1185">Reference proteome</keyword>
<gene>
    <name evidence="2" type="ORF">D7Z54_10975</name>
</gene>
<name>A0A428N5C0_9BACI</name>
<feature type="transmembrane region" description="Helical" evidence="1">
    <location>
        <begin position="161"/>
        <end position="179"/>
    </location>
</feature>
<feature type="transmembrane region" description="Helical" evidence="1">
    <location>
        <begin position="101"/>
        <end position="123"/>
    </location>
</feature>